<dbReference type="InterPro" id="IPR029466">
    <property type="entry name" value="NAM-associated_C"/>
</dbReference>
<feature type="compositionally biased region" description="Basic residues" evidence="1">
    <location>
        <begin position="223"/>
        <end position="232"/>
    </location>
</feature>
<evidence type="ECO:0000313" key="4">
    <source>
        <dbReference type="Proteomes" id="UP000619265"/>
    </source>
</evidence>
<organism evidence="3 4">
    <name type="scientific">Juglans regia</name>
    <name type="common">English walnut</name>
    <dbReference type="NCBI Taxonomy" id="51240"/>
    <lineage>
        <taxon>Eukaryota</taxon>
        <taxon>Viridiplantae</taxon>
        <taxon>Streptophyta</taxon>
        <taxon>Embryophyta</taxon>
        <taxon>Tracheophyta</taxon>
        <taxon>Spermatophyta</taxon>
        <taxon>Magnoliopsida</taxon>
        <taxon>eudicotyledons</taxon>
        <taxon>Gunneridae</taxon>
        <taxon>Pentapetalae</taxon>
        <taxon>rosids</taxon>
        <taxon>fabids</taxon>
        <taxon>Fagales</taxon>
        <taxon>Juglandaceae</taxon>
        <taxon>Juglans</taxon>
    </lineage>
</organism>
<feature type="region of interest" description="Disordered" evidence="1">
    <location>
        <begin position="34"/>
        <end position="54"/>
    </location>
</feature>
<feature type="domain" description="No apical meristem-associated C-terminal" evidence="2">
    <location>
        <begin position="160"/>
        <end position="307"/>
    </location>
</feature>
<accession>A0A833XA48</accession>
<dbReference type="Pfam" id="PF14303">
    <property type="entry name" value="NAM-associated"/>
    <property type="match status" value="1"/>
</dbReference>
<evidence type="ECO:0000256" key="1">
    <source>
        <dbReference type="SAM" id="MobiDB-lite"/>
    </source>
</evidence>
<reference evidence="3" key="1">
    <citation type="submission" date="2015-10" db="EMBL/GenBank/DDBJ databases">
        <authorList>
            <person name="Martinez-Garcia P.J."/>
            <person name="Crepeau M.W."/>
            <person name="Puiu D."/>
            <person name="Gonzalez-Ibeas D."/>
            <person name="Whalen J."/>
            <person name="Stevens K."/>
            <person name="Paul R."/>
            <person name="Butterfield T."/>
            <person name="Britton M."/>
            <person name="Reagan R."/>
            <person name="Chakraborty S."/>
            <person name="Walawage S.L."/>
            <person name="Vasquez-Gross H.A."/>
            <person name="Cardeno C."/>
            <person name="Famula R."/>
            <person name="Pratt K."/>
            <person name="Kuruganti S."/>
            <person name="Aradhya M.K."/>
            <person name="Leslie C.A."/>
            <person name="Dandekar A.M."/>
            <person name="Salzberg S.L."/>
            <person name="Wegrzyn J.L."/>
            <person name="Langley C.H."/>
            <person name="Neale D.B."/>
        </authorList>
    </citation>
    <scope>NUCLEOTIDE SEQUENCE</scope>
    <source>
        <tissue evidence="3">Leaves</tissue>
    </source>
</reference>
<dbReference type="PANTHER" id="PTHR45125:SF51">
    <property type="entry name" value="F21J9.4-RELATED"/>
    <property type="match status" value="1"/>
</dbReference>
<protein>
    <recommendedName>
        <fullName evidence="2">No apical meristem-associated C-terminal domain-containing protein</fullName>
    </recommendedName>
</protein>
<evidence type="ECO:0000259" key="2">
    <source>
        <dbReference type="Pfam" id="PF14303"/>
    </source>
</evidence>
<name>A0A833XA48_JUGRE</name>
<sequence>MDSQLLGIHSFTTFLQEGEESYNDYLLTSLNDLESQVTPPNPKPGTARKTKSRQGNFSLEDDNLLVSAWLNTSLDPINGVNQSKHSFWARVHEYYEKNKKPASCERSFSSLTNRWSTIQHASNKFYGALAQFEGRSPSGVTEQDKIEQAKELYRSNQSATFDFLHCWTILRHHPKWKQTVAEGSSVKTKTRSVTPDGHVPAFPFLDEGTISPSIDMNLERPIGKKAKKKRKRQDNTSSNLVDLVTEMREEKKRANAEKGKDRKELIRLTKERLELDQRREENELMRMDTSSLPPMQQEYFRNLQLEILEKKKSRKP</sequence>
<dbReference type="Gramene" id="Jr10_17870_p1">
    <property type="protein sequence ID" value="cds.Jr10_17870_p1"/>
    <property type="gene ID" value="Jr10_17870"/>
</dbReference>
<gene>
    <name evidence="3" type="ORF">F2P56_022735</name>
</gene>
<comment type="caution">
    <text evidence="3">The sequence shown here is derived from an EMBL/GenBank/DDBJ whole genome shotgun (WGS) entry which is preliminary data.</text>
</comment>
<evidence type="ECO:0000313" key="3">
    <source>
        <dbReference type="EMBL" id="KAF5458725.1"/>
    </source>
</evidence>
<proteinExistence type="predicted"/>
<dbReference type="PANTHER" id="PTHR45125">
    <property type="entry name" value="F21J9.4-RELATED"/>
    <property type="match status" value="1"/>
</dbReference>
<reference evidence="3" key="2">
    <citation type="submission" date="2020-03" db="EMBL/GenBank/DDBJ databases">
        <title>Walnut 2.0.</title>
        <authorList>
            <person name="Marrano A."/>
            <person name="Britton M."/>
            <person name="Zimin A.V."/>
            <person name="Zaini P.A."/>
            <person name="Workman R."/>
            <person name="Puiu D."/>
            <person name="Bianco L."/>
            <person name="Allen B.J."/>
            <person name="Troggio M."/>
            <person name="Leslie C.A."/>
            <person name="Timp W."/>
            <person name="Dendekar A."/>
            <person name="Salzberg S.L."/>
            <person name="Neale D.B."/>
        </authorList>
    </citation>
    <scope>NUCLEOTIDE SEQUENCE</scope>
    <source>
        <tissue evidence="3">Leaves</tissue>
    </source>
</reference>
<dbReference type="AlphaFoldDB" id="A0A833XA48"/>
<feature type="region of interest" description="Disordered" evidence="1">
    <location>
        <begin position="221"/>
        <end position="240"/>
    </location>
</feature>
<dbReference type="Proteomes" id="UP000619265">
    <property type="component" value="Unassembled WGS sequence"/>
</dbReference>
<dbReference type="EMBL" id="LIHL02000010">
    <property type="protein sequence ID" value="KAF5458725.1"/>
    <property type="molecule type" value="Genomic_DNA"/>
</dbReference>